<keyword evidence="3" id="KW-1185">Reference proteome</keyword>
<gene>
    <name evidence="2" type="ORF">CVT26_011410</name>
</gene>
<sequence length="76" mass="8529">MTWSFSAPQPHLHQPQLQPPGPPQAQGPVLLFFRVAMDAYDCHAALVEYVELLTRELQADDTGLWMSGIKQLILTL</sequence>
<evidence type="ECO:0000313" key="3">
    <source>
        <dbReference type="Proteomes" id="UP000284706"/>
    </source>
</evidence>
<reference evidence="2 3" key="1">
    <citation type="journal article" date="2018" name="Evol. Lett.">
        <title>Horizontal gene cluster transfer increased hallucinogenic mushroom diversity.</title>
        <authorList>
            <person name="Reynolds H.T."/>
            <person name="Vijayakumar V."/>
            <person name="Gluck-Thaler E."/>
            <person name="Korotkin H.B."/>
            <person name="Matheny P.B."/>
            <person name="Slot J.C."/>
        </authorList>
    </citation>
    <scope>NUCLEOTIDE SEQUENCE [LARGE SCALE GENOMIC DNA]</scope>
    <source>
        <strain evidence="2 3">SRW20</strain>
    </source>
</reference>
<accession>A0A409X4G3</accession>
<name>A0A409X4G3_9AGAR</name>
<evidence type="ECO:0000313" key="2">
    <source>
        <dbReference type="EMBL" id="PPQ85655.1"/>
    </source>
</evidence>
<organism evidence="2 3">
    <name type="scientific">Gymnopilus dilepis</name>
    <dbReference type="NCBI Taxonomy" id="231916"/>
    <lineage>
        <taxon>Eukaryota</taxon>
        <taxon>Fungi</taxon>
        <taxon>Dikarya</taxon>
        <taxon>Basidiomycota</taxon>
        <taxon>Agaricomycotina</taxon>
        <taxon>Agaricomycetes</taxon>
        <taxon>Agaricomycetidae</taxon>
        <taxon>Agaricales</taxon>
        <taxon>Agaricineae</taxon>
        <taxon>Hymenogastraceae</taxon>
        <taxon>Gymnopilus</taxon>
    </lineage>
</organism>
<evidence type="ECO:0000256" key="1">
    <source>
        <dbReference type="SAM" id="MobiDB-lite"/>
    </source>
</evidence>
<feature type="compositionally biased region" description="Low complexity" evidence="1">
    <location>
        <begin position="7"/>
        <end position="16"/>
    </location>
</feature>
<proteinExistence type="predicted"/>
<comment type="caution">
    <text evidence="2">The sequence shown here is derived from an EMBL/GenBank/DDBJ whole genome shotgun (WGS) entry which is preliminary data.</text>
</comment>
<dbReference type="EMBL" id="NHYE01004249">
    <property type="protein sequence ID" value="PPQ85655.1"/>
    <property type="molecule type" value="Genomic_DNA"/>
</dbReference>
<dbReference type="InParanoid" id="A0A409X4G3"/>
<protein>
    <submittedName>
        <fullName evidence="2">Uncharacterized protein</fullName>
    </submittedName>
</protein>
<dbReference type="OrthoDB" id="542917at2759"/>
<dbReference type="AlphaFoldDB" id="A0A409X4G3"/>
<feature type="region of interest" description="Disordered" evidence="1">
    <location>
        <begin position="1"/>
        <end position="23"/>
    </location>
</feature>
<dbReference type="Proteomes" id="UP000284706">
    <property type="component" value="Unassembled WGS sequence"/>
</dbReference>